<dbReference type="CDD" id="cd01068">
    <property type="entry name" value="globin_sensor"/>
    <property type="match status" value="1"/>
</dbReference>
<dbReference type="Pfam" id="PF00015">
    <property type="entry name" value="MCPsignal"/>
    <property type="match status" value="1"/>
</dbReference>
<dbReference type="GO" id="GO:0007165">
    <property type="term" value="P:signal transduction"/>
    <property type="evidence" value="ECO:0007669"/>
    <property type="project" value="UniProtKB-KW"/>
</dbReference>
<dbReference type="GO" id="GO:0016020">
    <property type="term" value="C:membrane"/>
    <property type="evidence" value="ECO:0007669"/>
    <property type="project" value="InterPro"/>
</dbReference>
<dbReference type="PANTHER" id="PTHR43531:SF11">
    <property type="entry name" value="METHYL-ACCEPTING CHEMOTAXIS PROTEIN 3"/>
    <property type="match status" value="1"/>
</dbReference>
<evidence type="ECO:0000256" key="1">
    <source>
        <dbReference type="ARBA" id="ARBA00022500"/>
    </source>
</evidence>
<dbReference type="SMART" id="SM00283">
    <property type="entry name" value="MA"/>
    <property type="match status" value="1"/>
</dbReference>
<keyword evidence="3" id="KW-0807">Transducer</keyword>
<dbReference type="InterPro" id="IPR004090">
    <property type="entry name" value="Chemotax_Me-accpt_rcpt"/>
</dbReference>
<dbReference type="Gene3D" id="1.10.287.950">
    <property type="entry name" value="Methyl-accepting chemotaxis protein"/>
    <property type="match status" value="1"/>
</dbReference>
<keyword evidence="6" id="KW-1185">Reference proteome</keyword>
<gene>
    <name evidence="5" type="primary">mcpE</name>
    <name evidence="5" type="ORF">LPU83_0771</name>
</gene>
<dbReference type="Proteomes" id="UP000019443">
    <property type="component" value="Chromosome"/>
</dbReference>
<dbReference type="HOGENOM" id="CLU_000445_107_18_5"/>
<dbReference type="InterPro" id="IPR004089">
    <property type="entry name" value="MCPsignal_dom"/>
</dbReference>
<dbReference type="AlphaFoldDB" id="W6R687"/>
<protein>
    <submittedName>
        <fullName evidence="5">Chemoreceptor mcpE</fullName>
    </submittedName>
</protein>
<dbReference type="SUPFAM" id="SSF58104">
    <property type="entry name" value="Methyl-accepting chemotaxis protein (MCP) signaling domain"/>
    <property type="match status" value="1"/>
</dbReference>
<dbReference type="GO" id="GO:0020037">
    <property type="term" value="F:heme binding"/>
    <property type="evidence" value="ECO:0007669"/>
    <property type="project" value="InterPro"/>
</dbReference>
<evidence type="ECO:0000313" key="5">
    <source>
        <dbReference type="EMBL" id="CDM56449.1"/>
    </source>
</evidence>
<dbReference type="GO" id="GO:0004888">
    <property type="term" value="F:transmembrane signaling receptor activity"/>
    <property type="evidence" value="ECO:0007669"/>
    <property type="project" value="InterPro"/>
</dbReference>
<dbReference type="Gene3D" id="1.10.490.10">
    <property type="entry name" value="Globins"/>
    <property type="match status" value="1"/>
</dbReference>
<dbReference type="EMBL" id="HG916852">
    <property type="protein sequence ID" value="CDM56449.1"/>
    <property type="molecule type" value="Genomic_DNA"/>
</dbReference>
<dbReference type="InterPro" id="IPR044398">
    <property type="entry name" value="Globin-sensor_dom"/>
</dbReference>
<evidence type="ECO:0000313" key="6">
    <source>
        <dbReference type="Proteomes" id="UP000019443"/>
    </source>
</evidence>
<sequence>MTGIRPACGWGQALGQEMPSDQARGAQAGSLRDRLRFAGLDAEHCDLVRRHRVDLQQHLAAGLRDLFQRFQSFPDAARNFESERQVERLHDLQASHWDVLTDARFDSLYAERVKVLSDSESKMGLDPRWHVAGHGVVLEHVIGGLATELAGRSFLPSSRRRANEISDLMSAIIRLVMVDVEIAVSLRFNALRAAQQRALADQRNNDKADIAHVFADVINGLAAHDLTVRAAVEEDGAHRDIAQALNGALDVVQSEFQAIAEKTAAAGTSVQTLGDASKQFAGKASIHAQQLLSSAAALADLSQSVRHGAAGSRAAEQAAASTRTAAEESGQVVGRAIAAMADIEQSAERIGQIIGAIDEIAFQTNLLALNAGIEAARAGDSGRGFAVVAQEVRALAQRSADAAREIKTLVSATKSQVDAGVQMVGRTQDSIGSIVRQVSEINTAIAAVATQASQHAANLDVVTAEVKGLGVQMTDNAACASRSAEGADDLHAIIVELGQTIREFRVARLNAEPARPAPLLSPAVDVRRSADVVVDDEDFGFVQPVASVGGRIVY</sequence>
<reference evidence="5" key="1">
    <citation type="submission" date="2013-11" db="EMBL/GenBank/DDBJ databases">
        <title>Draft genome sequence of the broad-host-range Rhizobium sp. LPU83 strain, a member of the low-genetic diversity Oregon-like Rhizobium sp. group.</title>
        <authorList>
            <person name="Wibberg D."/>
            <person name="Puehler A."/>
            <person name="Schlueter A."/>
        </authorList>
    </citation>
    <scope>NUCLEOTIDE SEQUENCE [LARGE SCALE GENOMIC DNA]</scope>
    <source>
        <strain evidence="5">LPU83</strain>
    </source>
</reference>
<accession>W6R687</accession>
<dbReference type="CDD" id="cd11386">
    <property type="entry name" value="MCP_signal"/>
    <property type="match status" value="1"/>
</dbReference>
<evidence type="ECO:0000256" key="2">
    <source>
        <dbReference type="ARBA" id="ARBA00029447"/>
    </source>
</evidence>
<evidence type="ECO:0000256" key="3">
    <source>
        <dbReference type="PROSITE-ProRule" id="PRU00284"/>
    </source>
</evidence>
<comment type="similarity">
    <text evidence="2">Belongs to the methyl-accepting chemotaxis (MCP) protein family.</text>
</comment>
<keyword evidence="1" id="KW-0145">Chemotaxis</keyword>
<dbReference type="SUPFAM" id="SSF46458">
    <property type="entry name" value="Globin-like"/>
    <property type="match status" value="1"/>
</dbReference>
<dbReference type="InterPro" id="IPR009050">
    <property type="entry name" value="Globin-like_sf"/>
</dbReference>
<dbReference type="PROSITE" id="PS50111">
    <property type="entry name" value="CHEMOTAXIS_TRANSDUC_2"/>
    <property type="match status" value="1"/>
</dbReference>
<dbReference type="InterPro" id="IPR012292">
    <property type="entry name" value="Globin/Proto"/>
</dbReference>
<organism evidence="5 6">
    <name type="scientific">Rhizobium favelukesii</name>
    <dbReference type="NCBI Taxonomy" id="348824"/>
    <lineage>
        <taxon>Bacteria</taxon>
        <taxon>Pseudomonadati</taxon>
        <taxon>Pseudomonadota</taxon>
        <taxon>Alphaproteobacteria</taxon>
        <taxon>Hyphomicrobiales</taxon>
        <taxon>Rhizobiaceae</taxon>
        <taxon>Rhizobium/Agrobacterium group</taxon>
        <taxon>Rhizobium</taxon>
    </lineage>
</organism>
<feature type="domain" description="Methyl-accepting transducer" evidence="4">
    <location>
        <begin position="262"/>
        <end position="491"/>
    </location>
</feature>
<dbReference type="PANTHER" id="PTHR43531">
    <property type="entry name" value="PROTEIN ICFG"/>
    <property type="match status" value="1"/>
</dbReference>
<dbReference type="Pfam" id="PF11563">
    <property type="entry name" value="Protoglobin"/>
    <property type="match status" value="1"/>
</dbReference>
<name>W6R687_9HYPH</name>
<dbReference type="PATRIC" id="fig|348824.6.peg.833"/>
<dbReference type="InterPro" id="IPR051310">
    <property type="entry name" value="MCP_chemotaxis"/>
</dbReference>
<dbReference type="eggNOG" id="COG0840">
    <property type="taxonomic scope" value="Bacteria"/>
</dbReference>
<dbReference type="KEGG" id="rhl:LPU83_0771"/>
<dbReference type="GO" id="GO:0019825">
    <property type="term" value="F:oxygen binding"/>
    <property type="evidence" value="ECO:0007669"/>
    <property type="project" value="InterPro"/>
</dbReference>
<dbReference type="InterPro" id="IPR039379">
    <property type="entry name" value="Protoglobin_sensor_dom"/>
</dbReference>
<evidence type="ECO:0000259" key="4">
    <source>
        <dbReference type="PROSITE" id="PS50111"/>
    </source>
</evidence>
<proteinExistence type="inferred from homology"/>
<dbReference type="PRINTS" id="PR00260">
    <property type="entry name" value="CHEMTRNSDUCR"/>
</dbReference>
<dbReference type="GO" id="GO:0006935">
    <property type="term" value="P:chemotaxis"/>
    <property type="evidence" value="ECO:0007669"/>
    <property type="project" value="UniProtKB-KW"/>
</dbReference>